<gene>
    <name evidence="1" type="ORF">HA299_03945</name>
</gene>
<evidence type="ECO:0000313" key="1">
    <source>
        <dbReference type="EMBL" id="HIH69759.1"/>
    </source>
</evidence>
<reference evidence="1" key="1">
    <citation type="journal article" date="2020" name="bioRxiv">
        <title>A rank-normalized archaeal taxonomy based on genome phylogeny resolves widespread incomplete and uneven classifications.</title>
        <authorList>
            <person name="Rinke C."/>
            <person name="Chuvochina M."/>
            <person name="Mussig A.J."/>
            <person name="Chaumeil P.-A."/>
            <person name="Waite D.W."/>
            <person name="Whitman W.B."/>
            <person name="Parks D.H."/>
            <person name="Hugenholtz P."/>
        </authorList>
    </citation>
    <scope>NUCLEOTIDE SEQUENCE</scope>
    <source>
        <strain evidence="1">UBA12518</strain>
    </source>
</reference>
<protein>
    <recommendedName>
        <fullName evidence="3">Lipoprotein</fullName>
    </recommendedName>
</protein>
<dbReference type="AlphaFoldDB" id="A0A832RWL7"/>
<dbReference type="InterPro" id="IPR045396">
    <property type="entry name" value="DUF6517"/>
</dbReference>
<name>A0A832RWL7_9EURY</name>
<proteinExistence type="predicted"/>
<organism evidence="1 2">
    <name type="scientific">Methermicoccus shengliensis</name>
    <dbReference type="NCBI Taxonomy" id="660064"/>
    <lineage>
        <taxon>Archaea</taxon>
        <taxon>Methanobacteriati</taxon>
        <taxon>Methanobacteriota</taxon>
        <taxon>Stenosarchaea group</taxon>
        <taxon>Methanomicrobia</taxon>
        <taxon>Methanosarcinales</taxon>
        <taxon>Methermicoccaceae</taxon>
        <taxon>Methermicoccus</taxon>
    </lineage>
</organism>
<dbReference type="Pfam" id="PF20127">
    <property type="entry name" value="DUF6517"/>
    <property type="match status" value="1"/>
</dbReference>
<dbReference type="EMBL" id="DUIH01000012">
    <property type="protein sequence ID" value="HIH69759.1"/>
    <property type="molecule type" value="Genomic_DNA"/>
</dbReference>
<comment type="caution">
    <text evidence="1">The sequence shown here is derived from an EMBL/GenBank/DDBJ whole genome shotgun (WGS) entry which is preliminary data.</text>
</comment>
<evidence type="ECO:0000313" key="2">
    <source>
        <dbReference type="Proteomes" id="UP000600363"/>
    </source>
</evidence>
<sequence>MNARILVLLVVIMGLAVAGCTQAKQAWPATIPEDALSSAGWAQQGNVSYQGRDIDVAGITVGINMALLSYVDTTLLQRLLEDAQHNASVLIDSEFSALPTSTREQLKTRVRSTIQGAIPTGGAAGITTVRVVLPMGVSAPSSVMERLIDGVVQSFSGEIAGLRNLRKVSEETFTTESGRQAMMSIYEGTIERGEMSINFKILAAHWSDEGSSVVAVGYYPYGDVKVPIELSTGGITKKRTLTAASIDDNEMKEKVLSLMKKIR</sequence>
<dbReference type="RefSeq" id="WP_042685740.1">
    <property type="nucleotide sequence ID" value="NZ_DUIH01000012.1"/>
</dbReference>
<dbReference type="Proteomes" id="UP000600363">
    <property type="component" value="Unassembled WGS sequence"/>
</dbReference>
<dbReference type="PROSITE" id="PS51257">
    <property type="entry name" value="PROKAR_LIPOPROTEIN"/>
    <property type="match status" value="1"/>
</dbReference>
<evidence type="ECO:0008006" key="3">
    <source>
        <dbReference type="Google" id="ProtNLM"/>
    </source>
</evidence>
<accession>A0A832RWL7</accession>